<dbReference type="Proteomes" id="UP001377804">
    <property type="component" value="Unassembled WGS sequence"/>
</dbReference>
<dbReference type="Gene3D" id="2.60.40.1240">
    <property type="match status" value="1"/>
</dbReference>
<evidence type="ECO:0000256" key="2">
    <source>
        <dbReference type="SAM" id="SignalP"/>
    </source>
</evidence>
<dbReference type="PROSITE" id="PS51257">
    <property type="entry name" value="PROKAR_LIPOPROTEIN"/>
    <property type="match status" value="1"/>
</dbReference>
<reference evidence="4 5" key="1">
    <citation type="submission" date="2023-10" db="EMBL/GenBank/DDBJ databases">
        <title>Holzapfeliella saturejae sp. nov. isolated from Satureja montana flowers.</title>
        <authorList>
            <person name="Alcantara C."/>
            <person name="Zuniga M."/>
            <person name="Landete J.M."/>
            <person name="Monedero V."/>
        </authorList>
    </citation>
    <scope>NUCLEOTIDE SEQUENCE [LARGE SCALE GENOMIC DNA]</scope>
    <source>
        <strain evidence="4 5">He02</strain>
    </source>
</reference>
<evidence type="ECO:0000256" key="1">
    <source>
        <dbReference type="ARBA" id="ARBA00022729"/>
    </source>
</evidence>
<comment type="caution">
    <text evidence="4">The sequence shown here is derived from an EMBL/GenBank/DDBJ whole genome shotgun (WGS) entry which is preliminary data.</text>
</comment>
<gene>
    <name evidence="4" type="ORF">R4Y45_04480</name>
</gene>
<name>A0ABU8SHT3_9LACO</name>
<evidence type="ECO:0000313" key="5">
    <source>
        <dbReference type="Proteomes" id="UP001377804"/>
    </source>
</evidence>
<feature type="domain" description="DUF5067" evidence="3">
    <location>
        <begin position="43"/>
        <end position="155"/>
    </location>
</feature>
<evidence type="ECO:0000313" key="4">
    <source>
        <dbReference type="EMBL" id="MEJ6348483.1"/>
    </source>
</evidence>
<dbReference type="Pfam" id="PF16729">
    <property type="entry name" value="DUF5067"/>
    <property type="match status" value="1"/>
</dbReference>
<keyword evidence="1 2" id="KW-0732">Signal</keyword>
<organism evidence="4 5">
    <name type="scientific">Holzapfeliella saturejae</name>
    <dbReference type="NCBI Taxonomy" id="3082953"/>
    <lineage>
        <taxon>Bacteria</taxon>
        <taxon>Bacillati</taxon>
        <taxon>Bacillota</taxon>
        <taxon>Bacilli</taxon>
        <taxon>Lactobacillales</taxon>
        <taxon>Lactobacillaceae</taxon>
        <taxon>Holzapfeliella</taxon>
    </lineage>
</organism>
<keyword evidence="5" id="KW-1185">Reference proteome</keyword>
<dbReference type="InterPro" id="IPR031989">
    <property type="entry name" value="DUF5067"/>
</dbReference>
<feature type="signal peptide" evidence="2">
    <location>
        <begin position="1"/>
        <end position="22"/>
    </location>
</feature>
<dbReference type="RefSeq" id="WP_339969693.1">
    <property type="nucleotide sequence ID" value="NZ_JAWMWG010000001.1"/>
</dbReference>
<accession>A0ABU8SHT3</accession>
<feature type="chain" id="PRO_5046709587" evidence="2">
    <location>
        <begin position="23"/>
        <end position="171"/>
    </location>
</feature>
<sequence>MKKYLITIMMVCLSLMISGCCSNNQLTRQQELKSVSPTPAVDETTFRSYTANSKVLTAKFAKFRIDESVNNDVPPIMKVWVNLTNKTTQPISVNELWHNYFSINQYDFDSQLKDVNESIIFVKDDQQTLNPGKTAECVLQFDLYTNFYRVRLNFTPEPNGTTFTESINIMP</sequence>
<dbReference type="EMBL" id="JAWMWG010000001">
    <property type="protein sequence ID" value="MEJ6348483.1"/>
    <property type="molecule type" value="Genomic_DNA"/>
</dbReference>
<proteinExistence type="predicted"/>
<dbReference type="InterPro" id="IPR029050">
    <property type="entry name" value="Immunoprotect_excell_Ig-like"/>
</dbReference>
<evidence type="ECO:0000259" key="3">
    <source>
        <dbReference type="Pfam" id="PF16729"/>
    </source>
</evidence>
<protein>
    <submittedName>
        <fullName evidence="4">DUF5067 domain-containing protein</fullName>
    </submittedName>
</protein>